<gene>
    <name evidence="1" type="ORF">QV13_07915</name>
</gene>
<dbReference type="RefSeq" id="WP_065997435.1">
    <property type="nucleotide sequence ID" value="NZ_MDEO01000029.1"/>
</dbReference>
<comment type="caution">
    <text evidence="1">The sequence shown here is derived from an EMBL/GenBank/DDBJ whole genome shotgun (WGS) entry which is preliminary data.</text>
</comment>
<reference evidence="1 2" key="1">
    <citation type="submission" date="2016-08" db="EMBL/GenBank/DDBJ databases">
        <title>Whole genome sequence of Mesorhizobium sp. strain UASWS1009 isolated from industrial sewage.</title>
        <authorList>
            <person name="Crovadore J."/>
            <person name="Calmin G."/>
            <person name="Chablais R."/>
            <person name="Cochard B."/>
            <person name="Lefort F."/>
        </authorList>
    </citation>
    <scope>NUCLEOTIDE SEQUENCE [LARGE SCALE GENOMIC DNA]</scope>
    <source>
        <strain evidence="1 2">UASWS1009</strain>
    </source>
</reference>
<proteinExistence type="predicted"/>
<evidence type="ECO:0000313" key="1">
    <source>
        <dbReference type="EMBL" id="OCX20605.1"/>
    </source>
</evidence>
<name>A0A1C2E106_9HYPH</name>
<protein>
    <submittedName>
        <fullName evidence="1">Uncharacterized protein</fullName>
    </submittedName>
</protein>
<dbReference type="OrthoDB" id="8453008at2"/>
<evidence type="ECO:0000313" key="2">
    <source>
        <dbReference type="Proteomes" id="UP000094412"/>
    </source>
</evidence>
<sequence length="399" mass="43289">MSRADTASDAVAFLRGIAGELAEIHRGSDYSLWRDEAKHRVDQYLSRAEPFSDFATCWVFSGDGGGSLVGGRFGEWAIDRLVEKIAPEDIVALFTNEVSRNAAVYEEVSPVLGIEINEPCELGDGVRLVPPAADIFSAFDYPWRYSWPSMPTGTGFLVQSYKVTPAFEQHPSEANGPAGTSITQPASSARDAIRRRFRLACLLGSSGGVELPMSVILSDRRALLSADGTMSGRPFAAHPLVAFPADLATIKTAFGQLAALTEGDSLPRAIDRLGRSRLAIHPVDRALDLGMAAEIVLMHDLGTSNTEITYKIGSRAAWLLGEGAVERTKIFDEMKHLYKARSDAVHSGVLPPKSKVDLDLADQLVVRVMQAILQRGSFPDWTSLTLGAKADAILYDRQQ</sequence>
<dbReference type="Proteomes" id="UP000094412">
    <property type="component" value="Unassembled WGS sequence"/>
</dbReference>
<dbReference type="EMBL" id="MDEO01000029">
    <property type="protein sequence ID" value="OCX20605.1"/>
    <property type="molecule type" value="Genomic_DNA"/>
</dbReference>
<dbReference type="STRING" id="1566387.QV13_07915"/>
<accession>A0A1C2E106</accession>
<keyword evidence="2" id="KW-1185">Reference proteome</keyword>
<organism evidence="1 2">
    <name type="scientific">Mesorhizobium hungaricum</name>
    <dbReference type="NCBI Taxonomy" id="1566387"/>
    <lineage>
        <taxon>Bacteria</taxon>
        <taxon>Pseudomonadati</taxon>
        <taxon>Pseudomonadota</taxon>
        <taxon>Alphaproteobacteria</taxon>
        <taxon>Hyphomicrobiales</taxon>
        <taxon>Phyllobacteriaceae</taxon>
        <taxon>Mesorhizobium</taxon>
    </lineage>
</organism>
<dbReference type="AlphaFoldDB" id="A0A1C2E106"/>